<evidence type="ECO:0000256" key="4">
    <source>
        <dbReference type="ARBA" id="ARBA00023015"/>
    </source>
</evidence>
<sequence>MLMEHSNLNLVAPFVLKTYHMVNDPSTDPLISWGRDNNSFVVIDPLSFSQHILPAYFKHNNFSSFIRQLNTYGFRKVDPDKWEFANESFLRGQKQLLKNIIRKKQSRNQYMFRLKQEEEGGGEEEMIVMELSALKQEQKAMDDELEGMNKRLQVTERRPRQMLSFLLEVVEDPDVLTRMVLKMEEKQLGEKITRYPLPSTTPPSSSTTTTTTTTSSSSSISSLNSTGNICPQLMLQDSRPYWGETQIELGGVHESCDSISVFGHPSNATNAVSDQCGNQMMLFQDMLASELKVKKVPYPFSLLEG</sequence>
<dbReference type="SUPFAM" id="SSF46785">
    <property type="entry name" value="Winged helix' DNA-binding domain"/>
    <property type="match status" value="1"/>
</dbReference>
<dbReference type="InterPro" id="IPR000232">
    <property type="entry name" value="HSF_DNA-bd"/>
</dbReference>
<evidence type="ECO:0000256" key="10">
    <source>
        <dbReference type="SAM" id="Coils"/>
    </source>
</evidence>
<dbReference type="AlphaFoldDB" id="A0AAP0ETE6"/>
<feature type="region of interest" description="Disordered" evidence="11">
    <location>
        <begin position="191"/>
        <end position="224"/>
    </location>
</feature>
<feature type="domain" description="HSF-type DNA-binding" evidence="12">
    <location>
        <begin position="53"/>
        <end position="77"/>
    </location>
</feature>
<evidence type="ECO:0000256" key="8">
    <source>
        <dbReference type="ARBA" id="ARBA00023242"/>
    </source>
</evidence>
<dbReference type="Proteomes" id="UP001420932">
    <property type="component" value="Unassembled WGS sequence"/>
</dbReference>
<name>A0AAP0ETE6_9MAGN</name>
<feature type="coiled-coil region" evidence="10">
    <location>
        <begin position="131"/>
        <end position="158"/>
    </location>
</feature>
<dbReference type="FunFam" id="1.10.10.10:FF:000037">
    <property type="entry name" value="Heat stress transcription factor B-4"/>
    <property type="match status" value="1"/>
</dbReference>
<evidence type="ECO:0000256" key="9">
    <source>
        <dbReference type="RuleBase" id="RU004020"/>
    </source>
</evidence>
<comment type="similarity">
    <text evidence="9">Belongs to the HSF family.</text>
</comment>
<evidence type="ECO:0000313" key="13">
    <source>
        <dbReference type="EMBL" id="KAK9098921.1"/>
    </source>
</evidence>
<keyword evidence="3" id="KW-0597">Phosphoprotein</keyword>
<dbReference type="InterPro" id="IPR036388">
    <property type="entry name" value="WH-like_DNA-bd_sf"/>
</dbReference>
<dbReference type="PRINTS" id="PR00056">
    <property type="entry name" value="HSFDOMAIN"/>
</dbReference>
<proteinExistence type="inferred from homology"/>
<dbReference type="GO" id="GO:0003700">
    <property type="term" value="F:DNA-binding transcription factor activity"/>
    <property type="evidence" value="ECO:0007669"/>
    <property type="project" value="InterPro"/>
</dbReference>
<evidence type="ECO:0000313" key="14">
    <source>
        <dbReference type="Proteomes" id="UP001420932"/>
    </source>
</evidence>
<keyword evidence="6" id="KW-0238">DNA-binding</keyword>
<protein>
    <recommendedName>
        <fullName evidence="12">HSF-type DNA-binding domain-containing protein</fullName>
    </recommendedName>
</protein>
<dbReference type="GO" id="GO:0005634">
    <property type="term" value="C:nucleus"/>
    <property type="evidence" value="ECO:0007669"/>
    <property type="project" value="UniProtKB-SubCell"/>
</dbReference>
<dbReference type="GO" id="GO:0034605">
    <property type="term" value="P:cellular response to heat"/>
    <property type="evidence" value="ECO:0007669"/>
    <property type="project" value="TreeGrafter"/>
</dbReference>
<comment type="subcellular location">
    <subcellularLocation>
        <location evidence="1">Nucleus</location>
    </subcellularLocation>
</comment>
<keyword evidence="4" id="KW-0805">Transcription regulation</keyword>
<dbReference type="InterPro" id="IPR036390">
    <property type="entry name" value="WH_DNA-bd_sf"/>
</dbReference>
<reference evidence="13 14" key="1">
    <citation type="submission" date="2024-01" db="EMBL/GenBank/DDBJ databases">
        <title>Genome assemblies of Stephania.</title>
        <authorList>
            <person name="Yang L."/>
        </authorList>
    </citation>
    <scope>NUCLEOTIDE SEQUENCE [LARGE SCALE GENOMIC DNA]</scope>
    <source>
        <strain evidence="13">YNDBR</strain>
        <tissue evidence="13">Leaf</tissue>
    </source>
</reference>
<keyword evidence="7" id="KW-0804">Transcription</keyword>
<gene>
    <name evidence="13" type="ORF">Syun_025966</name>
</gene>
<dbReference type="Gene3D" id="1.10.10.10">
    <property type="entry name" value="Winged helix-like DNA-binding domain superfamily/Winged helix DNA-binding domain"/>
    <property type="match status" value="1"/>
</dbReference>
<dbReference type="GO" id="GO:0000978">
    <property type="term" value="F:RNA polymerase II cis-regulatory region sequence-specific DNA binding"/>
    <property type="evidence" value="ECO:0007669"/>
    <property type="project" value="TreeGrafter"/>
</dbReference>
<evidence type="ECO:0000259" key="12">
    <source>
        <dbReference type="PROSITE" id="PS00434"/>
    </source>
</evidence>
<evidence type="ECO:0000256" key="2">
    <source>
        <dbReference type="ARBA" id="ARBA00011233"/>
    </source>
</evidence>
<dbReference type="PROSITE" id="PS00434">
    <property type="entry name" value="HSF_DOMAIN"/>
    <property type="match status" value="1"/>
</dbReference>
<dbReference type="EMBL" id="JBBNAF010000011">
    <property type="protein sequence ID" value="KAK9098921.1"/>
    <property type="molecule type" value="Genomic_DNA"/>
</dbReference>
<dbReference type="GO" id="GO:0006357">
    <property type="term" value="P:regulation of transcription by RNA polymerase II"/>
    <property type="evidence" value="ECO:0007669"/>
    <property type="project" value="TreeGrafter"/>
</dbReference>
<evidence type="ECO:0000256" key="7">
    <source>
        <dbReference type="ARBA" id="ARBA00023163"/>
    </source>
</evidence>
<keyword evidence="14" id="KW-1185">Reference proteome</keyword>
<accession>A0AAP0ETE6</accession>
<dbReference type="SMART" id="SM00415">
    <property type="entry name" value="HSF"/>
    <property type="match status" value="1"/>
</dbReference>
<dbReference type="PANTHER" id="PTHR10015">
    <property type="entry name" value="HEAT SHOCK TRANSCRIPTION FACTOR"/>
    <property type="match status" value="1"/>
</dbReference>
<comment type="subunit">
    <text evidence="2">Homotrimer.</text>
</comment>
<keyword evidence="8" id="KW-0539">Nucleus</keyword>
<comment type="caution">
    <text evidence="13">The sequence shown here is derived from an EMBL/GenBank/DDBJ whole genome shotgun (WGS) entry which is preliminary data.</text>
</comment>
<keyword evidence="5" id="KW-0346">Stress response</keyword>
<evidence type="ECO:0000256" key="11">
    <source>
        <dbReference type="SAM" id="MobiDB-lite"/>
    </source>
</evidence>
<evidence type="ECO:0000256" key="5">
    <source>
        <dbReference type="ARBA" id="ARBA00023016"/>
    </source>
</evidence>
<evidence type="ECO:0000256" key="1">
    <source>
        <dbReference type="ARBA" id="ARBA00004123"/>
    </source>
</evidence>
<organism evidence="13 14">
    <name type="scientific">Stephania yunnanensis</name>
    <dbReference type="NCBI Taxonomy" id="152371"/>
    <lineage>
        <taxon>Eukaryota</taxon>
        <taxon>Viridiplantae</taxon>
        <taxon>Streptophyta</taxon>
        <taxon>Embryophyta</taxon>
        <taxon>Tracheophyta</taxon>
        <taxon>Spermatophyta</taxon>
        <taxon>Magnoliopsida</taxon>
        <taxon>Ranunculales</taxon>
        <taxon>Menispermaceae</taxon>
        <taxon>Menispermoideae</taxon>
        <taxon>Cissampelideae</taxon>
        <taxon>Stephania</taxon>
    </lineage>
</organism>
<feature type="compositionally biased region" description="Low complexity" evidence="11">
    <location>
        <begin position="196"/>
        <end position="224"/>
    </location>
</feature>
<keyword evidence="10" id="KW-0175">Coiled coil</keyword>
<evidence type="ECO:0000256" key="6">
    <source>
        <dbReference type="ARBA" id="ARBA00023125"/>
    </source>
</evidence>
<evidence type="ECO:0000256" key="3">
    <source>
        <dbReference type="ARBA" id="ARBA00022553"/>
    </source>
</evidence>
<dbReference type="PANTHER" id="PTHR10015:SF332">
    <property type="entry name" value="HEAT STRESS TRANSCRIPTION FACTOR C-1"/>
    <property type="match status" value="1"/>
</dbReference>
<dbReference type="Pfam" id="PF00447">
    <property type="entry name" value="HSF_DNA-bind"/>
    <property type="match status" value="1"/>
</dbReference>